<evidence type="ECO:0000256" key="4">
    <source>
        <dbReference type="ARBA" id="ARBA00022679"/>
    </source>
</evidence>
<evidence type="ECO:0000256" key="1">
    <source>
        <dbReference type="ARBA" id="ARBA00004162"/>
    </source>
</evidence>
<evidence type="ECO:0000256" key="10">
    <source>
        <dbReference type="ARBA" id="ARBA00047899"/>
    </source>
</evidence>
<keyword evidence="9" id="KW-0472">Membrane</keyword>
<dbReference type="Gene3D" id="1.10.510.10">
    <property type="entry name" value="Transferase(Phosphotransferase) domain 1"/>
    <property type="match status" value="1"/>
</dbReference>
<dbReference type="SUPFAM" id="SSF56112">
    <property type="entry name" value="Protein kinase-like (PK-like)"/>
    <property type="match status" value="1"/>
</dbReference>
<evidence type="ECO:0000256" key="8">
    <source>
        <dbReference type="ARBA" id="ARBA00022989"/>
    </source>
</evidence>
<keyword evidence="8" id="KW-1133">Transmembrane helix</keyword>
<evidence type="ECO:0000256" key="6">
    <source>
        <dbReference type="ARBA" id="ARBA00022741"/>
    </source>
</evidence>
<dbReference type="InterPro" id="IPR047117">
    <property type="entry name" value="PERK1-13-like"/>
</dbReference>
<evidence type="ECO:0000256" key="7">
    <source>
        <dbReference type="ARBA" id="ARBA00022840"/>
    </source>
</evidence>
<proteinExistence type="predicted"/>
<evidence type="ECO:0000313" key="13">
    <source>
        <dbReference type="EMBL" id="KAK9706020.1"/>
    </source>
</evidence>
<keyword evidence="3" id="KW-0418">Kinase</keyword>
<keyword evidence="14" id="KW-1185">Reference proteome</keyword>
<dbReference type="GO" id="GO:0005524">
    <property type="term" value="F:ATP binding"/>
    <property type="evidence" value="ECO:0007669"/>
    <property type="project" value="UniProtKB-KW"/>
</dbReference>
<accession>A0AAW1JP17</accession>
<evidence type="ECO:0000259" key="12">
    <source>
        <dbReference type="PROSITE" id="PS50011"/>
    </source>
</evidence>
<evidence type="ECO:0000256" key="11">
    <source>
        <dbReference type="ARBA" id="ARBA00048679"/>
    </source>
</evidence>
<evidence type="ECO:0000256" key="9">
    <source>
        <dbReference type="ARBA" id="ARBA00023136"/>
    </source>
</evidence>
<dbReference type="PANTHER" id="PTHR47982:SF6">
    <property type="entry name" value="PROLINE-RICH RECEPTOR-LIKE PROTEIN KINASE PERK4"/>
    <property type="match status" value="1"/>
</dbReference>
<comment type="caution">
    <text evidence="13">The sequence shown here is derived from an EMBL/GenBank/DDBJ whole genome shotgun (WGS) entry which is preliminary data.</text>
</comment>
<dbReference type="InterPro" id="IPR011009">
    <property type="entry name" value="Kinase-like_dom_sf"/>
</dbReference>
<feature type="domain" description="Protein kinase" evidence="12">
    <location>
        <begin position="1"/>
        <end position="118"/>
    </location>
</feature>
<comment type="subcellular location">
    <subcellularLocation>
        <location evidence="1">Cell membrane</location>
        <topology evidence="1">Single-pass membrane protein</topology>
    </subcellularLocation>
</comment>
<dbReference type="GO" id="GO:0004674">
    <property type="term" value="F:protein serine/threonine kinase activity"/>
    <property type="evidence" value="ECO:0007669"/>
    <property type="project" value="UniProtKB-KW"/>
</dbReference>
<dbReference type="EC" id="2.7.11.1" evidence="2"/>
<reference evidence="13" key="1">
    <citation type="submission" date="2024-03" db="EMBL/GenBank/DDBJ databases">
        <title>WGS assembly of Saponaria officinalis var. Norfolk2.</title>
        <authorList>
            <person name="Jenkins J."/>
            <person name="Shu S."/>
            <person name="Grimwood J."/>
            <person name="Barry K."/>
            <person name="Goodstein D."/>
            <person name="Schmutz J."/>
            <person name="Leebens-Mack J."/>
            <person name="Osbourn A."/>
        </authorList>
    </citation>
    <scope>NUCLEOTIDE SEQUENCE [LARGE SCALE GENOMIC DNA]</scope>
    <source>
        <strain evidence="13">JIC</strain>
    </source>
</reference>
<organism evidence="13 14">
    <name type="scientific">Saponaria officinalis</name>
    <name type="common">Common soapwort</name>
    <name type="synonym">Lychnis saponaria</name>
    <dbReference type="NCBI Taxonomy" id="3572"/>
    <lineage>
        <taxon>Eukaryota</taxon>
        <taxon>Viridiplantae</taxon>
        <taxon>Streptophyta</taxon>
        <taxon>Embryophyta</taxon>
        <taxon>Tracheophyta</taxon>
        <taxon>Spermatophyta</taxon>
        <taxon>Magnoliopsida</taxon>
        <taxon>eudicotyledons</taxon>
        <taxon>Gunneridae</taxon>
        <taxon>Pentapetalae</taxon>
        <taxon>Caryophyllales</taxon>
        <taxon>Caryophyllaceae</taxon>
        <taxon>Caryophylleae</taxon>
        <taxon>Saponaria</taxon>
    </lineage>
</organism>
<keyword evidence="5" id="KW-0812">Transmembrane</keyword>
<keyword evidence="3" id="KW-0723">Serine/threonine-protein kinase</keyword>
<gene>
    <name evidence="13" type="ORF">RND81_07G099400</name>
</gene>
<dbReference type="AlphaFoldDB" id="A0AAW1JP17"/>
<dbReference type="Pfam" id="PF00069">
    <property type="entry name" value="Pkinase"/>
    <property type="match status" value="1"/>
</dbReference>
<keyword evidence="6" id="KW-0547">Nucleotide-binding</keyword>
<name>A0AAW1JP17_SAPOF</name>
<evidence type="ECO:0000256" key="5">
    <source>
        <dbReference type="ARBA" id="ARBA00022692"/>
    </source>
</evidence>
<protein>
    <recommendedName>
        <fullName evidence="2">non-specific serine/threonine protein kinase</fullName>
        <ecNumber evidence="2">2.7.11.1</ecNumber>
    </recommendedName>
</protein>
<dbReference type="Proteomes" id="UP001443914">
    <property type="component" value="Unassembled WGS sequence"/>
</dbReference>
<evidence type="ECO:0000313" key="14">
    <source>
        <dbReference type="Proteomes" id="UP001443914"/>
    </source>
</evidence>
<comment type="catalytic activity">
    <reaction evidence="11">
        <text>L-seryl-[protein] + ATP = O-phospho-L-seryl-[protein] + ADP + H(+)</text>
        <dbReference type="Rhea" id="RHEA:17989"/>
        <dbReference type="Rhea" id="RHEA-COMP:9863"/>
        <dbReference type="Rhea" id="RHEA-COMP:11604"/>
        <dbReference type="ChEBI" id="CHEBI:15378"/>
        <dbReference type="ChEBI" id="CHEBI:29999"/>
        <dbReference type="ChEBI" id="CHEBI:30616"/>
        <dbReference type="ChEBI" id="CHEBI:83421"/>
        <dbReference type="ChEBI" id="CHEBI:456216"/>
        <dbReference type="EC" id="2.7.11.1"/>
    </reaction>
</comment>
<dbReference type="PANTHER" id="PTHR47982">
    <property type="entry name" value="PROLINE-RICH RECEPTOR-LIKE PROTEIN KINASE PERK4"/>
    <property type="match status" value="1"/>
</dbReference>
<dbReference type="GO" id="GO:0005886">
    <property type="term" value="C:plasma membrane"/>
    <property type="evidence" value="ECO:0007669"/>
    <property type="project" value="UniProtKB-SubCell"/>
</dbReference>
<keyword evidence="7" id="KW-0067">ATP-binding</keyword>
<keyword evidence="4" id="KW-0808">Transferase</keyword>
<dbReference type="PROSITE" id="PS50011">
    <property type="entry name" value="PROTEIN_KINASE_DOM"/>
    <property type="match status" value="1"/>
</dbReference>
<evidence type="ECO:0000256" key="2">
    <source>
        <dbReference type="ARBA" id="ARBA00012513"/>
    </source>
</evidence>
<comment type="catalytic activity">
    <reaction evidence="10">
        <text>L-threonyl-[protein] + ATP = O-phospho-L-threonyl-[protein] + ADP + H(+)</text>
        <dbReference type="Rhea" id="RHEA:46608"/>
        <dbReference type="Rhea" id="RHEA-COMP:11060"/>
        <dbReference type="Rhea" id="RHEA-COMP:11605"/>
        <dbReference type="ChEBI" id="CHEBI:15378"/>
        <dbReference type="ChEBI" id="CHEBI:30013"/>
        <dbReference type="ChEBI" id="CHEBI:30616"/>
        <dbReference type="ChEBI" id="CHEBI:61977"/>
        <dbReference type="ChEBI" id="CHEBI:456216"/>
        <dbReference type="EC" id="2.7.11.1"/>
    </reaction>
</comment>
<dbReference type="InterPro" id="IPR000719">
    <property type="entry name" value="Prot_kinase_dom"/>
</dbReference>
<sequence length="118" mass="13486">MGTLGYLAPEYASSGKITAKSDVYSFGVMLLELITGHRPVDRKQADMFLVEWARPLLTITVEDENFDYLVDQRIQGCYKHAEMSLMVYCAAICVRKSAQHRPQMSQELMNHDTHEPFV</sequence>
<evidence type="ECO:0000256" key="3">
    <source>
        <dbReference type="ARBA" id="ARBA00022527"/>
    </source>
</evidence>
<dbReference type="EMBL" id="JBDFQZ010000007">
    <property type="protein sequence ID" value="KAK9706020.1"/>
    <property type="molecule type" value="Genomic_DNA"/>
</dbReference>